<dbReference type="STRING" id="1392250.A0A2I2FRG2"/>
<keyword evidence="1" id="KW-0472">Membrane</keyword>
<feature type="transmembrane region" description="Helical" evidence="1">
    <location>
        <begin position="74"/>
        <end position="98"/>
    </location>
</feature>
<evidence type="ECO:0000256" key="1">
    <source>
        <dbReference type="SAM" id="Phobius"/>
    </source>
</evidence>
<dbReference type="Proteomes" id="UP000234275">
    <property type="component" value="Unassembled WGS sequence"/>
</dbReference>
<dbReference type="GeneID" id="36561538"/>
<dbReference type="EMBL" id="MSFO01000011">
    <property type="protein sequence ID" value="PLB43220.1"/>
    <property type="molecule type" value="Genomic_DNA"/>
</dbReference>
<accession>A0A2I2FRG2</accession>
<name>A0A2I2FRG2_9EURO</name>
<sequence>MGLLSTRWKLPLHCLQILLVVIVIGLTIPRMLMKNQPRTRATSMGLGMGAKSLVIIAYQLLTEHVDRLRRWASFKAFTILNALEIVFWAAVAFLNIQVNVKTCVAPGCEMGWAVMVVALVWIGGLCYCLVVGGVARVEEAESVVL</sequence>
<keyword evidence="1" id="KW-1133">Transmembrane helix</keyword>
<feature type="transmembrane region" description="Helical" evidence="1">
    <location>
        <begin position="12"/>
        <end position="32"/>
    </location>
</feature>
<dbReference type="VEuPathDB" id="FungiDB:P170DRAFT_481166"/>
<reference evidence="2 3" key="1">
    <citation type="submission" date="2016-12" db="EMBL/GenBank/DDBJ databases">
        <title>The genomes of Aspergillus section Nigri reveals drivers in fungal speciation.</title>
        <authorList>
            <consortium name="DOE Joint Genome Institute"/>
            <person name="Vesth T.C."/>
            <person name="Nybo J."/>
            <person name="Theobald S."/>
            <person name="Brandl J."/>
            <person name="Frisvad J.C."/>
            <person name="Nielsen K.F."/>
            <person name="Lyhne E.K."/>
            <person name="Kogle M.E."/>
            <person name="Kuo A."/>
            <person name="Riley R."/>
            <person name="Clum A."/>
            <person name="Nolan M."/>
            <person name="Lipzen A."/>
            <person name="Salamov A."/>
            <person name="Henrissat B."/>
            <person name="Wiebenga A."/>
            <person name="De Vries R.P."/>
            <person name="Grigoriev I.V."/>
            <person name="Mortensen U.H."/>
            <person name="Andersen M.R."/>
            <person name="Baker S.E."/>
        </authorList>
    </citation>
    <scope>NUCLEOTIDE SEQUENCE [LARGE SCALE GENOMIC DNA]</scope>
    <source>
        <strain evidence="2 3">IBT 23096</strain>
    </source>
</reference>
<keyword evidence="1" id="KW-0812">Transmembrane</keyword>
<gene>
    <name evidence="2" type="ORF">P170DRAFT_481166</name>
</gene>
<organism evidence="2 3">
    <name type="scientific">Aspergillus steynii IBT 23096</name>
    <dbReference type="NCBI Taxonomy" id="1392250"/>
    <lineage>
        <taxon>Eukaryota</taxon>
        <taxon>Fungi</taxon>
        <taxon>Dikarya</taxon>
        <taxon>Ascomycota</taxon>
        <taxon>Pezizomycotina</taxon>
        <taxon>Eurotiomycetes</taxon>
        <taxon>Eurotiomycetidae</taxon>
        <taxon>Eurotiales</taxon>
        <taxon>Aspergillaceae</taxon>
        <taxon>Aspergillus</taxon>
        <taxon>Aspergillus subgen. Circumdati</taxon>
    </lineage>
</organism>
<feature type="transmembrane region" description="Helical" evidence="1">
    <location>
        <begin position="110"/>
        <end position="135"/>
    </location>
</feature>
<proteinExistence type="predicted"/>
<dbReference type="RefSeq" id="XP_024698522.1">
    <property type="nucleotide sequence ID" value="XM_024853840.1"/>
</dbReference>
<comment type="caution">
    <text evidence="2">The sequence shown here is derived from an EMBL/GenBank/DDBJ whole genome shotgun (WGS) entry which is preliminary data.</text>
</comment>
<evidence type="ECO:0000313" key="2">
    <source>
        <dbReference type="EMBL" id="PLB43220.1"/>
    </source>
</evidence>
<protein>
    <submittedName>
        <fullName evidence="2">Uncharacterized protein</fullName>
    </submittedName>
</protein>
<keyword evidence="3" id="KW-1185">Reference proteome</keyword>
<dbReference type="AlphaFoldDB" id="A0A2I2FRG2"/>
<dbReference type="OrthoDB" id="3436860at2759"/>
<evidence type="ECO:0000313" key="3">
    <source>
        <dbReference type="Proteomes" id="UP000234275"/>
    </source>
</evidence>